<dbReference type="PANTHER" id="PTHR21660:SF1">
    <property type="entry name" value="ACYL-COENZYME A THIOESTERASE 13"/>
    <property type="match status" value="1"/>
</dbReference>
<dbReference type="GO" id="GO:0047617">
    <property type="term" value="F:fatty acyl-CoA hydrolase activity"/>
    <property type="evidence" value="ECO:0007669"/>
    <property type="project" value="InterPro"/>
</dbReference>
<dbReference type="SUPFAM" id="SSF54637">
    <property type="entry name" value="Thioesterase/thiol ester dehydrase-isomerase"/>
    <property type="match status" value="1"/>
</dbReference>
<evidence type="ECO:0000256" key="2">
    <source>
        <dbReference type="ARBA" id="ARBA00022801"/>
    </source>
</evidence>
<evidence type="ECO:0000313" key="4">
    <source>
        <dbReference type="EMBL" id="VDC48757.1"/>
    </source>
</evidence>
<evidence type="ECO:0000256" key="1">
    <source>
        <dbReference type="ARBA" id="ARBA00008324"/>
    </source>
</evidence>
<dbReference type="Gene3D" id="3.10.129.10">
    <property type="entry name" value="Hotdog Thioesterase"/>
    <property type="match status" value="1"/>
</dbReference>
<keyword evidence="5" id="KW-1185">Reference proteome</keyword>
<dbReference type="AlphaFoldDB" id="A0A7Z8Y0T2"/>
<dbReference type="InterPro" id="IPR003736">
    <property type="entry name" value="PAAI_dom"/>
</dbReference>
<protein>
    <recommendedName>
        <fullName evidence="3">Thioesterase domain-containing protein</fullName>
    </recommendedName>
</protein>
<dbReference type="NCBIfam" id="TIGR00369">
    <property type="entry name" value="unchar_dom_1"/>
    <property type="match status" value="1"/>
</dbReference>
<dbReference type="EMBL" id="UXHF01000117">
    <property type="protein sequence ID" value="VDC48757.1"/>
    <property type="molecule type" value="Genomic_DNA"/>
</dbReference>
<keyword evidence="2" id="KW-0378">Hydrolase</keyword>
<sequence length="152" mass="15864">MDELQSPPPPLDDASGLEFLRAGLEGRLPLSSIFGTMGMSILELDAGRVVFGACADGRHLNPMGGVHGGFAATVLDSVTGCAVHTRLDAGVRYATVDLAIKMLRPIPQNVNLIAEGRLTHLSRSLGVAEGEVRAPDGKLLASGTATCFIIRS</sequence>
<feature type="domain" description="Thioesterase" evidence="3">
    <location>
        <begin position="63"/>
        <end position="140"/>
    </location>
</feature>
<comment type="caution">
    <text evidence="4">The sequence shown here is derived from an EMBL/GenBank/DDBJ whole genome shotgun (WGS) entry which is preliminary data.</text>
</comment>
<dbReference type="InterPro" id="IPR006683">
    <property type="entry name" value="Thioestr_dom"/>
</dbReference>
<dbReference type="RefSeq" id="WP_154726955.1">
    <property type="nucleotide sequence ID" value="NZ_UXHF01000117.1"/>
</dbReference>
<organism evidence="4 5">
    <name type="scientific">Brevundimonas mediterranea</name>
    <dbReference type="NCBI Taxonomy" id="74329"/>
    <lineage>
        <taxon>Bacteria</taxon>
        <taxon>Pseudomonadati</taxon>
        <taxon>Pseudomonadota</taxon>
        <taxon>Alphaproteobacteria</taxon>
        <taxon>Caulobacterales</taxon>
        <taxon>Caulobacteraceae</taxon>
        <taxon>Brevundimonas</taxon>
    </lineage>
</organism>
<reference evidence="4 5" key="1">
    <citation type="submission" date="2018-11" db="EMBL/GenBank/DDBJ databases">
        <authorList>
            <person name="Peiro R."/>
            <person name="Begona"/>
            <person name="Cbmso G."/>
            <person name="Lopez M."/>
            <person name="Gonzalez S."/>
            <person name="Sacristan E."/>
            <person name="Castillo E."/>
        </authorList>
    </citation>
    <scope>NUCLEOTIDE SEQUENCE [LARGE SCALE GENOMIC DNA]</scope>
    <source>
        <strain evidence="4">Brev_genome</strain>
    </source>
</reference>
<comment type="similarity">
    <text evidence="1">Belongs to the thioesterase PaaI family.</text>
</comment>
<accession>A0A7Z8Y0T2</accession>
<dbReference type="PANTHER" id="PTHR21660">
    <property type="entry name" value="THIOESTERASE SUPERFAMILY MEMBER-RELATED"/>
    <property type="match status" value="1"/>
</dbReference>
<evidence type="ECO:0000259" key="3">
    <source>
        <dbReference type="Pfam" id="PF03061"/>
    </source>
</evidence>
<evidence type="ECO:0000313" key="5">
    <source>
        <dbReference type="Proteomes" id="UP000289220"/>
    </source>
</evidence>
<proteinExistence type="inferred from homology"/>
<dbReference type="InterPro" id="IPR039298">
    <property type="entry name" value="ACOT13"/>
</dbReference>
<dbReference type="Proteomes" id="UP000289220">
    <property type="component" value="Unassembled WGS sequence"/>
</dbReference>
<dbReference type="InterPro" id="IPR029069">
    <property type="entry name" value="HotDog_dom_sf"/>
</dbReference>
<name>A0A7Z8Y0T2_9CAUL</name>
<gene>
    <name evidence="4" type="ORF">BREV_BREV_03293</name>
</gene>
<dbReference type="CDD" id="cd03443">
    <property type="entry name" value="PaaI_thioesterase"/>
    <property type="match status" value="1"/>
</dbReference>
<dbReference type="Pfam" id="PF03061">
    <property type="entry name" value="4HBT"/>
    <property type="match status" value="1"/>
</dbReference>